<sequence length="81" mass="8375">MTTTLSTDERAAAQAYVRLVETAQAVLGDPELAPLAGMYLSSSMAEADEALRTAGLAGNEERLLRCVTALRGTTTGPGHPG</sequence>
<name>A0ABT2CHF1_9ACTN</name>
<keyword evidence="2" id="KW-1185">Reference proteome</keyword>
<accession>A0ABT2CHF1</accession>
<dbReference type="Proteomes" id="UP001431313">
    <property type="component" value="Unassembled WGS sequence"/>
</dbReference>
<organism evidence="1 2">
    <name type="scientific">Streptomyces pyxinae</name>
    <dbReference type="NCBI Taxonomy" id="2970734"/>
    <lineage>
        <taxon>Bacteria</taxon>
        <taxon>Bacillati</taxon>
        <taxon>Actinomycetota</taxon>
        <taxon>Actinomycetes</taxon>
        <taxon>Kitasatosporales</taxon>
        <taxon>Streptomycetaceae</taxon>
        <taxon>Streptomyces</taxon>
    </lineage>
</organism>
<gene>
    <name evidence="1" type="ORF">NX801_14460</name>
</gene>
<protein>
    <submittedName>
        <fullName evidence="1">Uncharacterized protein</fullName>
    </submittedName>
</protein>
<proteinExistence type="predicted"/>
<dbReference type="RefSeq" id="WP_258788087.1">
    <property type="nucleotide sequence ID" value="NZ_JANUGQ010000010.1"/>
</dbReference>
<evidence type="ECO:0000313" key="2">
    <source>
        <dbReference type="Proteomes" id="UP001431313"/>
    </source>
</evidence>
<dbReference type="EMBL" id="JANUGQ010000010">
    <property type="protein sequence ID" value="MCS0636839.1"/>
    <property type="molecule type" value="Genomic_DNA"/>
</dbReference>
<comment type="caution">
    <text evidence="1">The sequence shown here is derived from an EMBL/GenBank/DDBJ whole genome shotgun (WGS) entry which is preliminary data.</text>
</comment>
<evidence type="ECO:0000313" key="1">
    <source>
        <dbReference type="EMBL" id="MCS0636839.1"/>
    </source>
</evidence>
<reference evidence="1" key="1">
    <citation type="submission" date="2022-08" db="EMBL/GenBank/DDBJ databases">
        <authorList>
            <person name="Somphong A."/>
            <person name="Phongsopitanun W."/>
        </authorList>
    </citation>
    <scope>NUCLEOTIDE SEQUENCE</scope>
    <source>
        <strain evidence="1">LP05-1</strain>
    </source>
</reference>